<dbReference type="SUPFAM" id="SSF64586">
    <property type="entry name" value="C-terminal domain of ProRS"/>
    <property type="match status" value="1"/>
</dbReference>
<evidence type="ECO:0000256" key="6">
    <source>
        <dbReference type="ARBA" id="ARBA00023146"/>
    </source>
</evidence>
<dbReference type="InterPro" id="IPR017449">
    <property type="entry name" value="Pro-tRNA_synth_II"/>
</dbReference>
<dbReference type="InterPro" id="IPR033721">
    <property type="entry name" value="ProRS_core_arch_euk"/>
</dbReference>
<evidence type="ECO:0000256" key="7">
    <source>
        <dbReference type="ARBA" id="ARBA00029731"/>
    </source>
</evidence>
<keyword evidence="5" id="KW-0648">Protein biosynthesis</keyword>
<dbReference type="Gene3D" id="3.30.110.30">
    <property type="entry name" value="C-terminal domain of ProRS"/>
    <property type="match status" value="1"/>
</dbReference>
<feature type="compositionally biased region" description="Low complexity" evidence="9">
    <location>
        <begin position="172"/>
        <end position="184"/>
    </location>
</feature>
<dbReference type="InterPro" id="IPR016061">
    <property type="entry name" value="Pro-tRNA_ligase_II_C"/>
</dbReference>
<dbReference type="FunFam" id="3.40.50.800:FF:000005">
    <property type="entry name" value="bifunctional glutamate/proline--tRNA ligase"/>
    <property type="match status" value="1"/>
</dbReference>
<dbReference type="GO" id="GO:0005524">
    <property type="term" value="F:ATP binding"/>
    <property type="evidence" value="ECO:0007669"/>
    <property type="project" value="UniProtKB-KW"/>
</dbReference>
<keyword evidence="6" id="KW-0030">Aminoacyl-tRNA synthetase</keyword>
<dbReference type="GO" id="GO:0006433">
    <property type="term" value="P:prolyl-tRNA aminoacylation"/>
    <property type="evidence" value="ECO:0007669"/>
    <property type="project" value="InterPro"/>
</dbReference>
<protein>
    <recommendedName>
        <fullName evidence="1">proline--tRNA ligase</fullName>
        <ecNumber evidence="1">6.1.1.15</ecNumber>
    </recommendedName>
    <alternativeName>
        <fullName evidence="7">Prolyl-tRNA synthetase</fullName>
    </alternativeName>
</protein>
<organism evidence="11 12">
    <name type="scientific">Diacronema lutheri</name>
    <name type="common">Unicellular marine alga</name>
    <name type="synonym">Monochrysis lutheri</name>
    <dbReference type="NCBI Taxonomy" id="2081491"/>
    <lineage>
        <taxon>Eukaryota</taxon>
        <taxon>Haptista</taxon>
        <taxon>Haptophyta</taxon>
        <taxon>Pavlovophyceae</taxon>
        <taxon>Pavlovales</taxon>
        <taxon>Pavlovaceae</taxon>
        <taxon>Diacronema</taxon>
    </lineage>
</organism>
<dbReference type="InterPro" id="IPR036754">
    <property type="entry name" value="YbaK/aa-tRNA-synt-asso_dom_sf"/>
</dbReference>
<dbReference type="AlphaFoldDB" id="A0A8J5XPR1"/>
<name>A0A8J5XPR1_DIALT</name>
<sequence>METLLAELKAHGAAATVHAHPAVLTSEEAEAHIGGLPGAHIKNLLVSDKKHGVFLITMLTERRVDMKAVARALSLAGANLRFCDKEALKAHLGVEQGALSPLALANDADGKVTFVLDDGVLKHESVLAHPLVNTATLSLPTAALVAYATRHGHAPKTLDFDALAAAPPPAAPAVKADGPAKGAGASNGGGGGKGSAAAAKGETGLSLQNSKESDFTAWYTEVILKSEMIEYYDISGCYILRPWSFTIWDSIRDFLDALIKTLGVQNCYFPLFISKSALEAEKDHVEGFAPEVAWVTKSGDGDLAEPIAVRPTSETIMYPAYAKWIRSHRDLPLKLNQWNNVVRWEFKYPTPFLRSREFLWQEGHTAHATKAEADKEVLQVLDFYRRVYEELLAVPVIKGTKTDKEKFAGGDYTTTVEGFIAHTGRGIQGATSHCLGQNFGKMFKIEFEDERSEKQIPWQNSWGLTTRTIGVMVMTHSDNKGLVLPPRVAPIQLVVVPIPKKGADAEVFAKAEEVAAMLQAAGVRTTCDTRANYTPGWKYSHWELKGVPLRLEIGVNDLAKRQATLVRRDTGDKCEVPMPTLLQKVALLLVELQHDLLARATRERDERIKRVLTWAEFVPTLDGKCMALTPFCNETEWEDKVKELSREESLKRTDEAAEDVRTSTSVAAKTLCIPHDQPELPAGTPCFVSGKPAKCWVLWGRSY</sequence>
<dbReference type="EMBL" id="JAGTXO010000003">
    <property type="protein sequence ID" value="KAG8469243.1"/>
    <property type="molecule type" value="Genomic_DNA"/>
</dbReference>
<dbReference type="FunFam" id="3.30.110.30:FF:000001">
    <property type="entry name" value="Bifunctional glutamate/proline--tRNA ligase"/>
    <property type="match status" value="1"/>
</dbReference>
<dbReference type="Gene3D" id="3.90.960.10">
    <property type="entry name" value="YbaK/aminoacyl-tRNA synthetase-associated domain"/>
    <property type="match status" value="1"/>
</dbReference>
<keyword evidence="3" id="KW-0547">Nucleotide-binding</keyword>
<dbReference type="PRINTS" id="PR01046">
    <property type="entry name" value="TRNASYNTHPRO"/>
</dbReference>
<evidence type="ECO:0000313" key="12">
    <source>
        <dbReference type="Proteomes" id="UP000751190"/>
    </source>
</evidence>
<dbReference type="InterPro" id="IPR002314">
    <property type="entry name" value="aa-tRNA-synt_IIb"/>
</dbReference>
<dbReference type="CDD" id="cd00862">
    <property type="entry name" value="ProRS_anticodon_zinc"/>
    <property type="match status" value="1"/>
</dbReference>
<dbReference type="HAMAP" id="MF_01571">
    <property type="entry name" value="Pro_tRNA_synth_type3"/>
    <property type="match status" value="1"/>
</dbReference>
<dbReference type="EC" id="6.1.1.15" evidence="1"/>
<proteinExistence type="inferred from homology"/>
<dbReference type="InterPro" id="IPR007214">
    <property type="entry name" value="YbaK/aa-tRNA-synth-assoc-dom"/>
</dbReference>
<dbReference type="SMART" id="SM00946">
    <property type="entry name" value="ProRS-C_1"/>
    <property type="match status" value="1"/>
</dbReference>
<dbReference type="InterPro" id="IPR002316">
    <property type="entry name" value="Pro-tRNA-ligase_IIa"/>
</dbReference>
<dbReference type="Gene3D" id="3.40.50.800">
    <property type="entry name" value="Anticodon-binding domain"/>
    <property type="match status" value="1"/>
</dbReference>
<dbReference type="SUPFAM" id="SSF55681">
    <property type="entry name" value="Class II aaRS and biotin synthetases"/>
    <property type="match status" value="1"/>
</dbReference>
<dbReference type="GO" id="GO:0004827">
    <property type="term" value="F:proline-tRNA ligase activity"/>
    <property type="evidence" value="ECO:0007669"/>
    <property type="project" value="UniProtKB-EC"/>
</dbReference>
<dbReference type="CDD" id="cd00778">
    <property type="entry name" value="ProRS_core_arch_euk"/>
    <property type="match status" value="1"/>
</dbReference>
<evidence type="ECO:0000256" key="2">
    <source>
        <dbReference type="ARBA" id="ARBA00022598"/>
    </source>
</evidence>
<dbReference type="PANTHER" id="PTHR43382:SF2">
    <property type="entry name" value="BIFUNCTIONAL GLUTAMATE_PROLINE--TRNA LIGASE"/>
    <property type="match status" value="1"/>
</dbReference>
<dbReference type="CDD" id="cd04335">
    <property type="entry name" value="PrdX_deacylase"/>
    <property type="match status" value="1"/>
</dbReference>
<evidence type="ECO:0000256" key="5">
    <source>
        <dbReference type="ARBA" id="ARBA00022917"/>
    </source>
</evidence>
<keyword evidence="12" id="KW-1185">Reference proteome</keyword>
<evidence type="ECO:0000256" key="3">
    <source>
        <dbReference type="ARBA" id="ARBA00022741"/>
    </source>
</evidence>
<dbReference type="InterPro" id="IPR036621">
    <property type="entry name" value="Anticodon-bd_dom_sf"/>
</dbReference>
<feature type="region of interest" description="Disordered" evidence="9">
    <location>
        <begin position="171"/>
        <end position="198"/>
    </location>
</feature>
<dbReference type="NCBIfam" id="TIGR00408">
    <property type="entry name" value="proS_fam_I"/>
    <property type="match status" value="1"/>
</dbReference>
<dbReference type="OMA" id="EVYWVTH"/>
<comment type="catalytic activity">
    <reaction evidence="8">
        <text>tRNA(Pro) + L-proline + ATP = L-prolyl-tRNA(Pro) + AMP + diphosphate</text>
        <dbReference type="Rhea" id="RHEA:14305"/>
        <dbReference type="Rhea" id="RHEA-COMP:9700"/>
        <dbReference type="Rhea" id="RHEA-COMP:9702"/>
        <dbReference type="ChEBI" id="CHEBI:30616"/>
        <dbReference type="ChEBI" id="CHEBI:33019"/>
        <dbReference type="ChEBI" id="CHEBI:60039"/>
        <dbReference type="ChEBI" id="CHEBI:78442"/>
        <dbReference type="ChEBI" id="CHEBI:78532"/>
        <dbReference type="ChEBI" id="CHEBI:456215"/>
        <dbReference type="EC" id="6.1.1.15"/>
    </reaction>
</comment>
<evidence type="ECO:0000313" key="11">
    <source>
        <dbReference type="EMBL" id="KAG8469243.1"/>
    </source>
</evidence>
<dbReference type="PANTHER" id="PTHR43382">
    <property type="entry name" value="PROLYL-TRNA SYNTHETASE"/>
    <property type="match status" value="1"/>
</dbReference>
<dbReference type="InterPro" id="IPR004154">
    <property type="entry name" value="Anticodon-bd"/>
</dbReference>
<dbReference type="GO" id="GO:0017101">
    <property type="term" value="C:aminoacyl-tRNA synthetase multienzyme complex"/>
    <property type="evidence" value="ECO:0007669"/>
    <property type="project" value="TreeGrafter"/>
</dbReference>
<dbReference type="SUPFAM" id="SSF52954">
    <property type="entry name" value="Class II aaRS ABD-related"/>
    <property type="match status" value="1"/>
</dbReference>
<accession>A0A8J5XPR1</accession>
<feature type="compositionally biased region" description="Gly residues" evidence="9">
    <location>
        <begin position="185"/>
        <end position="194"/>
    </location>
</feature>
<keyword evidence="2" id="KW-0436">Ligase</keyword>
<dbReference type="Proteomes" id="UP000751190">
    <property type="component" value="Unassembled WGS sequence"/>
</dbReference>
<dbReference type="FunFam" id="3.30.930.10:FF:000007">
    <property type="entry name" value="Bifunctional glutamate/proline--tRNA ligase"/>
    <property type="match status" value="1"/>
</dbReference>
<dbReference type="GO" id="GO:0005737">
    <property type="term" value="C:cytoplasm"/>
    <property type="evidence" value="ECO:0007669"/>
    <property type="project" value="InterPro"/>
</dbReference>
<evidence type="ECO:0000256" key="1">
    <source>
        <dbReference type="ARBA" id="ARBA00012831"/>
    </source>
</evidence>
<comment type="caution">
    <text evidence="11">The sequence shown here is derived from an EMBL/GenBank/DDBJ whole genome shotgun (WGS) entry which is preliminary data.</text>
</comment>
<dbReference type="Pfam" id="PF09180">
    <property type="entry name" value="ProRS-C_1"/>
    <property type="match status" value="1"/>
</dbReference>
<dbReference type="SUPFAM" id="SSF55826">
    <property type="entry name" value="YbaK/ProRS associated domain"/>
    <property type="match status" value="1"/>
</dbReference>
<dbReference type="Gene3D" id="3.30.930.10">
    <property type="entry name" value="Bira Bifunctional Protein, Domain 2"/>
    <property type="match status" value="1"/>
</dbReference>
<reference evidence="11" key="1">
    <citation type="submission" date="2021-05" db="EMBL/GenBank/DDBJ databases">
        <title>The genome of the haptophyte Pavlova lutheri (Diacronema luteri, Pavlovales) - a model for lipid biosynthesis in eukaryotic algae.</title>
        <authorList>
            <person name="Hulatt C.J."/>
            <person name="Posewitz M.C."/>
        </authorList>
    </citation>
    <scope>NUCLEOTIDE SEQUENCE</scope>
    <source>
        <strain evidence="11">NIVA-4/92</strain>
    </source>
</reference>
<feature type="domain" description="Aminoacyl-transfer RNA synthetases class-II family profile" evidence="10">
    <location>
        <begin position="245"/>
        <end position="485"/>
    </location>
</feature>
<dbReference type="Pfam" id="PF04073">
    <property type="entry name" value="tRNA_edit"/>
    <property type="match status" value="1"/>
</dbReference>
<gene>
    <name evidence="11" type="ORF">KFE25_007761</name>
</gene>
<evidence type="ECO:0000256" key="8">
    <source>
        <dbReference type="ARBA" id="ARBA00047671"/>
    </source>
</evidence>
<dbReference type="Pfam" id="PF00587">
    <property type="entry name" value="tRNA-synt_2b"/>
    <property type="match status" value="1"/>
</dbReference>
<evidence type="ECO:0000259" key="10">
    <source>
        <dbReference type="PROSITE" id="PS50862"/>
    </source>
</evidence>
<dbReference type="InterPro" id="IPR004499">
    <property type="entry name" value="Pro-tRNA-ligase_IIa_arc-type"/>
</dbReference>
<dbReference type="OrthoDB" id="1350766at2759"/>
<dbReference type="GO" id="GO:0002161">
    <property type="term" value="F:aminoacyl-tRNA deacylase activity"/>
    <property type="evidence" value="ECO:0007669"/>
    <property type="project" value="InterPro"/>
</dbReference>
<dbReference type="InterPro" id="IPR045864">
    <property type="entry name" value="aa-tRNA-synth_II/BPL/LPL"/>
</dbReference>
<dbReference type="InterPro" id="IPR006195">
    <property type="entry name" value="aa-tRNA-synth_II"/>
</dbReference>
<dbReference type="Pfam" id="PF03129">
    <property type="entry name" value="HGTP_anticodon"/>
    <property type="match status" value="1"/>
</dbReference>
<dbReference type="PROSITE" id="PS50862">
    <property type="entry name" value="AA_TRNA_LIGASE_II"/>
    <property type="match status" value="1"/>
</dbReference>
<keyword evidence="4" id="KW-0067">ATP-binding</keyword>
<evidence type="ECO:0000256" key="4">
    <source>
        <dbReference type="ARBA" id="ARBA00022840"/>
    </source>
</evidence>
<evidence type="ECO:0000256" key="9">
    <source>
        <dbReference type="SAM" id="MobiDB-lite"/>
    </source>
</evidence>